<evidence type="ECO:0000313" key="5">
    <source>
        <dbReference type="Proteomes" id="UP000028640"/>
    </source>
</evidence>
<dbReference type="InterPro" id="IPR010854">
    <property type="entry name" value="YdgH/BhsA/McbA-like_dom"/>
</dbReference>
<dbReference type="OrthoDB" id="6540461at2"/>
<reference evidence="4 5" key="1">
    <citation type="submission" date="2014-05" db="EMBL/GenBank/DDBJ databases">
        <title>ATOL: Assembling a taxonomically balanced genome-scale reconstruction of the evolutionary history of the Enterobacteriaceae.</title>
        <authorList>
            <person name="Plunkett G.III."/>
            <person name="Neeno-Eckwall E.C."/>
            <person name="Glasner J.D."/>
            <person name="Perna N.T."/>
        </authorList>
    </citation>
    <scope>NUCLEOTIDE SEQUENCE [LARGE SCALE GENOMIC DNA]</scope>
    <source>
        <strain evidence="4 5">ATCC 33852</strain>
    </source>
</reference>
<feature type="chain" id="PRO_5001790812" evidence="2">
    <location>
        <begin position="22"/>
        <end position="91"/>
    </location>
</feature>
<proteinExistence type="predicted"/>
<feature type="signal peptide" evidence="2">
    <location>
        <begin position="1"/>
        <end position="21"/>
    </location>
</feature>
<accession>A0A085G7E8</accession>
<evidence type="ECO:0000313" key="4">
    <source>
        <dbReference type="EMBL" id="KFC79643.1"/>
    </source>
</evidence>
<evidence type="ECO:0000256" key="2">
    <source>
        <dbReference type="SAM" id="SignalP"/>
    </source>
</evidence>
<protein>
    <submittedName>
        <fullName evidence="4">Putative exported protein</fullName>
    </submittedName>
</protein>
<dbReference type="Pfam" id="PF07338">
    <property type="entry name" value="YdgH_BhsA-like"/>
    <property type="match status" value="1"/>
</dbReference>
<dbReference type="eggNOG" id="ENOG50330C0">
    <property type="taxonomic scope" value="Bacteria"/>
</dbReference>
<name>A0A085G7E8_EWIA3</name>
<evidence type="ECO:0000256" key="1">
    <source>
        <dbReference type="ARBA" id="ARBA00022729"/>
    </source>
</evidence>
<evidence type="ECO:0000259" key="3">
    <source>
        <dbReference type="Pfam" id="PF07338"/>
    </source>
</evidence>
<dbReference type="Gene3D" id="3.30.1660.10">
    <property type="entry name" value="Flavin-binding protein dodecin"/>
    <property type="match status" value="1"/>
</dbReference>
<dbReference type="EMBL" id="JMPJ01000064">
    <property type="protein sequence ID" value="KFC79643.1"/>
    <property type="molecule type" value="Genomic_DNA"/>
</dbReference>
<dbReference type="RefSeq" id="WP_034792493.1">
    <property type="nucleotide sequence ID" value="NZ_JMPJ01000064.1"/>
</dbReference>
<dbReference type="AlphaFoldDB" id="A0A085G7E8"/>
<organism evidence="4 5">
    <name type="scientific">Ewingella americana (strain ATCC 33852 / DSM 4580 / CCUG 14506 / JCM 5911 / LMG 7869 / NCTC 12157 / CDC 1468-78)</name>
    <dbReference type="NCBI Taxonomy" id="910964"/>
    <lineage>
        <taxon>Bacteria</taxon>
        <taxon>Pseudomonadati</taxon>
        <taxon>Pseudomonadota</taxon>
        <taxon>Gammaproteobacteria</taxon>
        <taxon>Enterobacterales</taxon>
        <taxon>Yersiniaceae</taxon>
        <taxon>Ewingella</taxon>
    </lineage>
</organism>
<comment type="caution">
    <text evidence="4">The sequence shown here is derived from an EMBL/GenBank/DDBJ whole genome shotgun (WGS) entry which is preliminary data.</text>
</comment>
<feature type="domain" description="YdgH/BhsA/McbA-like" evidence="3">
    <location>
        <begin position="35"/>
        <end position="91"/>
    </location>
</feature>
<dbReference type="InterPro" id="IPR036275">
    <property type="entry name" value="YdgH-like_sf"/>
</dbReference>
<dbReference type="InterPro" id="IPR051096">
    <property type="entry name" value="BhsA/McbA_stress_biofilm_assoc"/>
</dbReference>
<gene>
    <name evidence="4" type="ORF">GEAM_2795</name>
</gene>
<sequence>MKILPIIAAAIITTASFSALAATQITSAQADSGNYQSLGVVSINQMSGAPGSIKDQLNAEAADKGASHYRVIGVSTPGDSSLERASVELYR</sequence>
<dbReference type="GeneID" id="78382629"/>
<dbReference type="InterPro" id="IPR025543">
    <property type="entry name" value="Dodecin-like"/>
</dbReference>
<keyword evidence="1 2" id="KW-0732">Signal</keyword>
<keyword evidence="5" id="KW-1185">Reference proteome</keyword>
<dbReference type="SUPFAM" id="SSF159871">
    <property type="entry name" value="YdgH-like"/>
    <property type="match status" value="1"/>
</dbReference>
<dbReference type="Proteomes" id="UP000028640">
    <property type="component" value="Unassembled WGS sequence"/>
</dbReference>
<dbReference type="PANTHER" id="PTHR34156">
    <property type="entry name" value="OUTER MEMBRANE PROTEIN-RELATED-RELATED"/>
    <property type="match status" value="1"/>
</dbReference>